<accession>A0AAD4VEY2</accession>
<reference evidence="1 2" key="1">
    <citation type="journal article" date="2022" name="G3 (Bethesda)">
        <title>Whole-genome sequence and methylome profiling of the almond [Prunus dulcis (Mill.) D.A. Webb] cultivar 'Nonpareil'.</title>
        <authorList>
            <person name="D'Amico-Willman K.M."/>
            <person name="Ouma W.Z."/>
            <person name="Meulia T."/>
            <person name="Sideli G.M."/>
            <person name="Gradziel T.M."/>
            <person name="Fresnedo-Ramirez J."/>
        </authorList>
    </citation>
    <scope>NUCLEOTIDE SEQUENCE [LARGE SCALE GENOMIC DNA]</scope>
    <source>
        <strain evidence="1">Clone GOH B32 T37-40</strain>
    </source>
</reference>
<protein>
    <recommendedName>
        <fullName evidence="3">Reverse transcriptase domain-containing protein</fullName>
    </recommendedName>
</protein>
<proteinExistence type="predicted"/>
<dbReference type="EMBL" id="JAJFAZ020000006">
    <property type="protein sequence ID" value="KAI5323849.1"/>
    <property type="molecule type" value="Genomic_DNA"/>
</dbReference>
<dbReference type="InterPro" id="IPR043128">
    <property type="entry name" value="Rev_trsase/Diguanyl_cyclase"/>
</dbReference>
<gene>
    <name evidence="1" type="ORF">L3X38_032922</name>
</gene>
<organism evidence="1 2">
    <name type="scientific">Prunus dulcis</name>
    <name type="common">Almond</name>
    <name type="synonym">Amygdalus dulcis</name>
    <dbReference type="NCBI Taxonomy" id="3755"/>
    <lineage>
        <taxon>Eukaryota</taxon>
        <taxon>Viridiplantae</taxon>
        <taxon>Streptophyta</taxon>
        <taxon>Embryophyta</taxon>
        <taxon>Tracheophyta</taxon>
        <taxon>Spermatophyta</taxon>
        <taxon>Magnoliopsida</taxon>
        <taxon>eudicotyledons</taxon>
        <taxon>Gunneridae</taxon>
        <taxon>Pentapetalae</taxon>
        <taxon>rosids</taxon>
        <taxon>fabids</taxon>
        <taxon>Rosales</taxon>
        <taxon>Rosaceae</taxon>
        <taxon>Amygdaloideae</taxon>
        <taxon>Amygdaleae</taxon>
        <taxon>Prunus</taxon>
    </lineage>
</organism>
<evidence type="ECO:0008006" key="3">
    <source>
        <dbReference type="Google" id="ProtNLM"/>
    </source>
</evidence>
<comment type="caution">
    <text evidence="1">The sequence shown here is derived from an EMBL/GenBank/DDBJ whole genome shotgun (WGS) entry which is preliminary data.</text>
</comment>
<evidence type="ECO:0000313" key="2">
    <source>
        <dbReference type="Proteomes" id="UP001054821"/>
    </source>
</evidence>
<dbReference type="Gene3D" id="3.30.70.270">
    <property type="match status" value="1"/>
</dbReference>
<dbReference type="Proteomes" id="UP001054821">
    <property type="component" value="Chromosome 6"/>
</dbReference>
<sequence>MAFGLKNARAKYKHLVNSLFAPLIGDTMEVYVDDILWGTDANPEKIQAILDMKVPKTVKDIQSLTGRVAALTRFISKATDRYAPFFKALKGQK</sequence>
<dbReference type="InterPro" id="IPR043502">
    <property type="entry name" value="DNA/RNA_pol_sf"/>
</dbReference>
<evidence type="ECO:0000313" key="1">
    <source>
        <dbReference type="EMBL" id="KAI5323849.1"/>
    </source>
</evidence>
<keyword evidence="2" id="KW-1185">Reference proteome</keyword>
<name>A0AAD4VEY2_PRUDU</name>
<dbReference type="SUPFAM" id="SSF56672">
    <property type="entry name" value="DNA/RNA polymerases"/>
    <property type="match status" value="1"/>
</dbReference>
<dbReference type="AlphaFoldDB" id="A0AAD4VEY2"/>